<reference evidence="1 2" key="1">
    <citation type="journal article" date="2022" name="Hortic Res">
        <title>A haplotype resolved chromosomal level avocado genome allows analysis of novel avocado genes.</title>
        <authorList>
            <person name="Nath O."/>
            <person name="Fletcher S.J."/>
            <person name="Hayward A."/>
            <person name="Shaw L.M."/>
            <person name="Masouleh A.K."/>
            <person name="Furtado A."/>
            <person name="Henry R.J."/>
            <person name="Mitter N."/>
        </authorList>
    </citation>
    <scope>NUCLEOTIDE SEQUENCE [LARGE SCALE GENOMIC DNA]</scope>
    <source>
        <strain evidence="2">cv. Hass</strain>
    </source>
</reference>
<keyword evidence="2" id="KW-1185">Reference proteome</keyword>
<proteinExistence type="predicted"/>
<sequence length="99" mass="10915">MLSSLLPPYSKEITSVRSFTKADLSADLHGQTRQFDSKPFLTGSSARSTVPDVAQARNQSLPPQIDYENPRNDLLSRFDHRFRPDLKEVAVAAPIGSAS</sequence>
<protein>
    <submittedName>
        <fullName evidence="1">Uncharacterized protein</fullName>
    </submittedName>
</protein>
<comment type="caution">
    <text evidence="1">The sequence shown here is derived from an EMBL/GenBank/DDBJ whole genome shotgun (WGS) entry which is preliminary data.</text>
</comment>
<name>A0ACC2MME9_PERAE</name>
<organism evidence="1 2">
    <name type="scientific">Persea americana</name>
    <name type="common">Avocado</name>
    <dbReference type="NCBI Taxonomy" id="3435"/>
    <lineage>
        <taxon>Eukaryota</taxon>
        <taxon>Viridiplantae</taxon>
        <taxon>Streptophyta</taxon>
        <taxon>Embryophyta</taxon>
        <taxon>Tracheophyta</taxon>
        <taxon>Spermatophyta</taxon>
        <taxon>Magnoliopsida</taxon>
        <taxon>Magnoliidae</taxon>
        <taxon>Laurales</taxon>
        <taxon>Lauraceae</taxon>
        <taxon>Persea</taxon>
    </lineage>
</organism>
<gene>
    <name evidence="1" type="ORF">MRB53_008541</name>
</gene>
<dbReference type="EMBL" id="CM056810">
    <property type="protein sequence ID" value="KAJ8646793.1"/>
    <property type="molecule type" value="Genomic_DNA"/>
</dbReference>
<dbReference type="Proteomes" id="UP001234297">
    <property type="component" value="Chromosome 2"/>
</dbReference>
<evidence type="ECO:0000313" key="1">
    <source>
        <dbReference type="EMBL" id="KAJ8646793.1"/>
    </source>
</evidence>
<evidence type="ECO:0000313" key="2">
    <source>
        <dbReference type="Proteomes" id="UP001234297"/>
    </source>
</evidence>
<accession>A0ACC2MME9</accession>